<evidence type="ECO:0000256" key="1">
    <source>
        <dbReference type="SAM" id="MobiDB-lite"/>
    </source>
</evidence>
<dbReference type="PANTHER" id="PTHR35392">
    <property type="entry name" value="ZN(II)2CYS6 TRANSCRIPTION FACTOR (EUROFUNG)-RELATED-RELATED"/>
    <property type="match status" value="1"/>
</dbReference>
<evidence type="ECO:0000313" key="3">
    <source>
        <dbReference type="Proteomes" id="UP001610446"/>
    </source>
</evidence>
<organism evidence="2 3">
    <name type="scientific">Aspergillus pseudoustus</name>
    <dbReference type="NCBI Taxonomy" id="1810923"/>
    <lineage>
        <taxon>Eukaryota</taxon>
        <taxon>Fungi</taxon>
        <taxon>Dikarya</taxon>
        <taxon>Ascomycota</taxon>
        <taxon>Pezizomycotina</taxon>
        <taxon>Eurotiomycetes</taxon>
        <taxon>Eurotiomycetidae</taxon>
        <taxon>Eurotiales</taxon>
        <taxon>Aspergillaceae</taxon>
        <taxon>Aspergillus</taxon>
        <taxon>Aspergillus subgen. Nidulantes</taxon>
    </lineage>
</organism>
<feature type="region of interest" description="Disordered" evidence="1">
    <location>
        <begin position="1"/>
        <end position="25"/>
    </location>
</feature>
<evidence type="ECO:0000313" key="2">
    <source>
        <dbReference type="EMBL" id="KAL2844336.1"/>
    </source>
</evidence>
<evidence type="ECO:0008006" key="4">
    <source>
        <dbReference type="Google" id="ProtNLM"/>
    </source>
</evidence>
<dbReference type="Proteomes" id="UP001610446">
    <property type="component" value="Unassembled WGS sequence"/>
</dbReference>
<name>A0ABR4JWC0_9EURO</name>
<feature type="region of interest" description="Disordered" evidence="1">
    <location>
        <begin position="307"/>
        <end position="332"/>
    </location>
</feature>
<accession>A0ABR4JWC0</accession>
<dbReference type="InterPro" id="IPR052973">
    <property type="entry name" value="Fungal_sec-metab_reg_TF"/>
</dbReference>
<dbReference type="EMBL" id="JBFXLU010000081">
    <property type="protein sequence ID" value="KAL2844336.1"/>
    <property type="molecule type" value="Genomic_DNA"/>
</dbReference>
<proteinExistence type="predicted"/>
<sequence>MEDAEQSPGNPRAHEAPATLAANSNPALNPFQLETETILPNQPDLHNFQVTDTYGEIIPSPNLNFSQQISDLDDGTIHNPYADNITPYDDTINPFLILQDAGVPQTSNQGVGYWELPEAHNLQQVSWYDPRSNNLLMNGQNIATFDALAGMPYYGNNQPLQPGMMPEMMEEQFCCGLQQPQALEGLRPPAEAQHDVETLLYPQITPDNLPVADMASLQSQKFHQNSLCPFEYSNDARMTSDYTALQRDGYTQFNPGEFPGLSMFGSITDAFLAADTSTEFERTSKTENSIQHGEVSAHTELATGVGKLRKNFGPSRPVSLPPPRRGGRKGPLTVEEKTIRKRTRQQGACIRCRQTKKTCSGGIPCMACREKSKAPRWKYPCVKAHFYDMVENAPFFPSVSKFERSAVYTMTPTSLALQFCSMAFQSQKEHFTRITTGMPGPFGLPGVIIWPAACEILMGVLERTNKSDCGKTVLRHMSDVIRLRAKSNKCPPPILFMLQPPQGSLKAWITRNTLFCTMRNIHEPSQRISAPESDSFPFEYVFETLAWVTRRYFEISLFLYLQKAANRLASVSRKELSEIAANFLQVLIAGLSDTLDPDYLQLDRDSDEGRRIEVIYTEQTRQVRLAISCYLRSALDKLDPWSDFWAEQEASFTLITPKALKNALSNLDDFDTKAKETWTTVKARLAEWKEWQSDPSSPCERCDEKCDFPEFDMVECREFLEMAMENPPWKIEIYQMLESFEEHYEPKLKLAEEVLGDLPGGRDLLDPLINGMQEHQRTLTHELEVLENVTGSTEGGKSPSEAKVFIRKAVDFMNELDMFLEALTEVWRHLNACENDQAREDST</sequence>
<comment type="caution">
    <text evidence="2">The sequence shown here is derived from an EMBL/GenBank/DDBJ whole genome shotgun (WGS) entry which is preliminary data.</text>
</comment>
<keyword evidence="3" id="KW-1185">Reference proteome</keyword>
<gene>
    <name evidence="2" type="ORF">BJY01DRAFT_214971</name>
</gene>
<reference evidence="2 3" key="1">
    <citation type="submission" date="2024-07" db="EMBL/GenBank/DDBJ databases">
        <title>Section-level genome sequencing and comparative genomics of Aspergillus sections Usti and Cavernicolus.</title>
        <authorList>
            <consortium name="Lawrence Berkeley National Laboratory"/>
            <person name="Nybo J.L."/>
            <person name="Vesth T.C."/>
            <person name="Theobald S."/>
            <person name="Frisvad J.C."/>
            <person name="Larsen T.O."/>
            <person name="Kjaerboelling I."/>
            <person name="Rothschild-Mancinelli K."/>
            <person name="Lyhne E.K."/>
            <person name="Kogle M.E."/>
            <person name="Barry K."/>
            <person name="Clum A."/>
            <person name="Na H."/>
            <person name="Ledsgaard L."/>
            <person name="Lin J."/>
            <person name="Lipzen A."/>
            <person name="Kuo A."/>
            <person name="Riley R."/>
            <person name="Mondo S."/>
            <person name="Labutti K."/>
            <person name="Haridas S."/>
            <person name="Pangalinan J."/>
            <person name="Salamov A.A."/>
            <person name="Simmons B.A."/>
            <person name="Magnuson J.K."/>
            <person name="Chen J."/>
            <person name="Drula E."/>
            <person name="Henrissat B."/>
            <person name="Wiebenga A."/>
            <person name="Lubbers R.J."/>
            <person name="Gomes A.C."/>
            <person name="Makela M.R."/>
            <person name="Stajich J."/>
            <person name="Grigoriev I.V."/>
            <person name="Mortensen U.H."/>
            <person name="De Vries R.P."/>
            <person name="Baker S.E."/>
            <person name="Andersen M.R."/>
        </authorList>
    </citation>
    <scope>NUCLEOTIDE SEQUENCE [LARGE SCALE GENOMIC DNA]</scope>
    <source>
        <strain evidence="2 3">CBS 123904</strain>
    </source>
</reference>
<protein>
    <recommendedName>
        <fullName evidence="4">Zn(2)-C6 fungal-type domain-containing protein</fullName>
    </recommendedName>
</protein>